<accession>A0ABY7F302</accession>
<keyword evidence="2" id="KW-1185">Reference proteome</keyword>
<gene>
    <name evidence="1" type="ORF">MAR_003826</name>
</gene>
<evidence type="ECO:0000313" key="1">
    <source>
        <dbReference type="EMBL" id="WAR13721.1"/>
    </source>
</evidence>
<dbReference type="Proteomes" id="UP001164746">
    <property type="component" value="Chromosome 9"/>
</dbReference>
<organism evidence="1 2">
    <name type="scientific">Mya arenaria</name>
    <name type="common">Soft-shell clam</name>
    <dbReference type="NCBI Taxonomy" id="6604"/>
    <lineage>
        <taxon>Eukaryota</taxon>
        <taxon>Metazoa</taxon>
        <taxon>Spiralia</taxon>
        <taxon>Lophotrochozoa</taxon>
        <taxon>Mollusca</taxon>
        <taxon>Bivalvia</taxon>
        <taxon>Autobranchia</taxon>
        <taxon>Heteroconchia</taxon>
        <taxon>Euheterodonta</taxon>
        <taxon>Imparidentia</taxon>
        <taxon>Neoheterodontei</taxon>
        <taxon>Myida</taxon>
        <taxon>Myoidea</taxon>
        <taxon>Myidae</taxon>
        <taxon>Mya</taxon>
    </lineage>
</organism>
<reference evidence="1" key="1">
    <citation type="submission" date="2022-11" db="EMBL/GenBank/DDBJ databases">
        <title>Centuries of genome instability and evolution in soft-shell clam transmissible cancer (bioRxiv).</title>
        <authorList>
            <person name="Hart S.F.M."/>
            <person name="Yonemitsu M.A."/>
            <person name="Giersch R.M."/>
            <person name="Beal B.F."/>
            <person name="Arriagada G."/>
            <person name="Davis B.W."/>
            <person name="Ostrander E.A."/>
            <person name="Goff S.P."/>
            <person name="Metzger M.J."/>
        </authorList>
    </citation>
    <scope>NUCLEOTIDE SEQUENCE</scope>
    <source>
        <strain evidence="1">MELC-2E11</strain>
        <tissue evidence="1">Siphon/mantle</tissue>
    </source>
</reference>
<evidence type="ECO:0000313" key="2">
    <source>
        <dbReference type="Proteomes" id="UP001164746"/>
    </source>
</evidence>
<protein>
    <submittedName>
        <fullName evidence="1">Uncharacterized protein</fullName>
    </submittedName>
</protein>
<name>A0ABY7F302_MYAAR</name>
<feature type="non-terminal residue" evidence="1">
    <location>
        <position position="1"/>
    </location>
</feature>
<proteinExistence type="predicted"/>
<feature type="non-terminal residue" evidence="1">
    <location>
        <position position="96"/>
    </location>
</feature>
<sequence>ANIMGTYWETVDMANKGNSGEVFWSAEKTIPMLVVWSSFGTRDGMPSDHSVFLHNYDIERRDIMANMHDATDINQPQADVIPANENELRYRDIVAQ</sequence>
<dbReference type="EMBL" id="CP111020">
    <property type="protein sequence ID" value="WAR13721.1"/>
    <property type="molecule type" value="Genomic_DNA"/>
</dbReference>